<evidence type="ECO:0000313" key="3">
    <source>
        <dbReference type="EMBL" id="MFD0991992.1"/>
    </source>
</evidence>
<evidence type="ECO:0000256" key="1">
    <source>
        <dbReference type="SAM" id="SignalP"/>
    </source>
</evidence>
<gene>
    <name evidence="3" type="ORF">ACFQ1U_02130</name>
</gene>
<accession>A0ABW3JNC6</accession>
<sequence length="180" mass="20935">MKLLKFNYLIKFFLLGLFVTTFNACQSDEIVTNSDIVTLQEISSDKEDSYSARYTSSFLPTHENCGGHTIERHIEKSDSYLRNRLNNSNISAASTFYNFNQAGQIIYNTIYYYNNNYNRVNDWLNSSSTSYLVLYYTHYKVLGKVMNRNYSTFESKSIKVVLAKSNCSSYPFRIVTAYPY</sequence>
<name>A0ABW3JNC6_9FLAO</name>
<evidence type="ECO:0000259" key="2">
    <source>
        <dbReference type="Pfam" id="PF18431"/>
    </source>
</evidence>
<keyword evidence="1" id="KW-0732">Signal</keyword>
<dbReference type="Pfam" id="PF18431">
    <property type="entry name" value="RNAse_A_bac"/>
    <property type="match status" value="1"/>
</dbReference>
<evidence type="ECO:0000313" key="4">
    <source>
        <dbReference type="Proteomes" id="UP001597062"/>
    </source>
</evidence>
<reference evidence="4" key="1">
    <citation type="journal article" date="2019" name="Int. J. Syst. Evol. Microbiol.">
        <title>The Global Catalogue of Microorganisms (GCM) 10K type strain sequencing project: providing services to taxonomists for standard genome sequencing and annotation.</title>
        <authorList>
            <consortium name="The Broad Institute Genomics Platform"/>
            <consortium name="The Broad Institute Genome Sequencing Center for Infectious Disease"/>
            <person name="Wu L."/>
            <person name="Ma J."/>
        </authorList>
    </citation>
    <scope>NUCLEOTIDE SEQUENCE [LARGE SCALE GENOMIC DNA]</scope>
    <source>
        <strain evidence="4">CCUG 60527</strain>
    </source>
</reference>
<comment type="caution">
    <text evidence="3">The sequence shown here is derived from an EMBL/GenBank/DDBJ whole genome shotgun (WGS) entry which is preliminary data.</text>
</comment>
<feature type="chain" id="PRO_5045693570" evidence="1">
    <location>
        <begin position="25"/>
        <end position="180"/>
    </location>
</feature>
<feature type="signal peptide" evidence="1">
    <location>
        <begin position="1"/>
        <end position="24"/>
    </location>
</feature>
<dbReference type="Proteomes" id="UP001597062">
    <property type="component" value="Unassembled WGS sequence"/>
</dbReference>
<keyword evidence="4" id="KW-1185">Reference proteome</keyword>
<dbReference type="EMBL" id="JBHTJR010000014">
    <property type="protein sequence ID" value="MFD0991992.1"/>
    <property type="molecule type" value="Genomic_DNA"/>
</dbReference>
<protein>
    <submittedName>
        <fullName evidence="3">RNase A-like domain-containing protein</fullName>
    </submittedName>
</protein>
<proteinExistence type="predicted"/>
<dbReference type="InterPro" id="IPR041436">
    <property type="entry name" value="RNAse_A_bac"/>
</dbReference>
<dbReference type="RefSeq" id="WP_386104824.1">
    <property type="nucleotide sequence ID" value="NZ_JBHTJR010000014.1"/>
</dbReference>
<organism evidence="3 4">
    <name type="scientific">Tenacibaculum geojense</name>
    <dbReference type="NCBI Taxonomy" id="915352"/>
    <lineage>
        <taxon>Bacteria</taxon>
        <taxon>Pseudomonadati</taxon>
        <taxon>Bacteroidota</taxon>
        <taxon>Flavobacteriia</taxon>
        <taxon>Flavobacteriales</taxon>
        <taxon>Flavobacteriaceae</taxon>
        <taxon>Tenacibaculum</taxon>
    </lineage>
</organism>
<feature type="domain" description="Bacterial CdiA-CT RNAse A" evidence="2">
    <location>
        <begin position="67"/>
        <end position="179"/>
    </location>
</feature>